<sequence>MVAMDGWSAYDVRASKNLRRLRKARGMSAQGVADEAKKLGGMISQPQIAQTENGRRRLSLDNVVVLARVFDVSPLEFLYPIEEDGFTEREIRSHLVGLYNLPDRDTTPPIIYAQIGPLVAELYERWLGREVPNPEAFYPEAEMPEEEFLRQLETGEIKEPEHPELTPEQLQKMFDEYAASPEYVEALKDELMTVKEEYQEVLQRVERLEKGDGGR</sequence>
<protein>
    <submittedName>
        <fullName evidence="3">XRE family transcriptional regulator</fullName>
    </submittedName>
</protein>
<keyword evidence="1" id="KW-0175">Coiled coil</keyword>
<feature type="domain" description="HTH cro/C1-type" evidence="2">
    <location>
        <begin position="18"/>
        <end position="77"/>
    </location>
</feature>
<dbReference type="KEGG" id="caz:CARG_00110"/>
<proteinExistence type="predicted"/>
<dbReference type="GeneID" id="78248918"/>
<dbReference type="Pfam" id="PF01381">
    <property type="entry name" value="HTH_3"/>
    <property type="match status" value="1"/>
</dbReference>
<accession>U3GW26</accession>
<feature type="coiled-coil region" evidence="1">
    <location>
        <begin position="184"/>
        <end position="211"/>
    </location>
</feature>
<dbReference type="PATRIC" id="fig|1348662.3.peg.20"/>
<dbReference type="AlphaFoldDB" id="U3GW26"/>
<dbReference type="STRING" id="1348662.CARG_00110"/>
<dbReference type="EMBL" id="CP006365">
    <property type="protein sequence ID" value="AGU14156.1"/>
    <property type="molecule type" value="Genomic_DNA"/>
</dbReference>
<dbReference type="InterPro" id="IPR001387">
    <property type="entry name" value="Cro/C1-type_HTH"/>
</dbReference>
<dbReference type="SUPFAM" id="SSF47413">
    <property type="entry name" value="lambda repressor-like DNA-binding domains"/>
    <property type="match status" value="1"/>
</dbReference>
<dbReference type="Proteomes" id="UP000016943">
    <property type="component" value="Chromosome"/>
</dbReference>
<dbReference type="CDD" id="cd00093">
    <property type="entry name" value="HTH_XRE"/>
    <property type="match status" value="1"/>
</dbReference>
<dbReference type="InterPro" id="IPR010982">
    <property type="entry name" value="Lambda_DNA-bd_dom_sf"/>
</dbReference>
<dbReference type="Gene3D" id="1.10.260.40">
    <property type="entry name" value="lambda repressor-like DNA-binding domains"/>
    <property type="match status" value="1"/>
</dbReference>
<dbReference type="RefSeq" id="WP_020975351.1">
    <property type="nucleotide sequence ID" value="NC_022198.1"/>
</dbReference>
<dbReference type="HOGENOM" id="CLU_1281392_0_0_11"/>
<name>U3GW26_9CORY</name>
<evidence type="ECO:0000259" key="2">
    <source>
        <dbReference type="PROSITE" id="PS50943"/>
    </source>
</evidence>
<gene>
    <name evidence="3" type="ORF">CARG_00110</name>
</gene>
<dbReference type="GO" id="GO:0003677">
    <property type="term" value="F:DNA binding"/>
    <property type="evidence" value="ECO:0007669"/>
    <property type="project" value="InterPro"/>
</dbReference>
<evidence type="ECO:0000256" key="1">
    <source>
        <dbReference type="SAM" id="Coils"/>
    </source>
</evidence>
<dbReference type="OrthoDB" id="4161577at2"/>
<dbReference type="SMART" id="SM00530">
    <property type="entry name" value="HTH_XRE"/>
    <property type="match status" value="1"/>
</dbReference>
<organism evidence="3 4">
    <name type="scientific">Corynebacterium argentoratense DSM 44202</name>
    <dbReference type="NCBI Taxonomy" id="1348662"/>
    <lineage>
        <taxon>Bacteria</taxon>
        <taxon>Bacillati</taxon>
        <taxon>Actinomycetota</taxon>
        <taxon>Actinomycetes</taxon>
        <taxon>Mycobacteriales</taxon>
        <taxon>Corynebacteriaceae</taxon>
        <taxon>Corynebacterium</taxon>
    </lineage>
</organism>
<evidence type="ECO:0000313" key="3">
    <source>
        <dbReference type="EMBL" id="AGU14156.1"/>
    </source>
</evidence>
<dbReference type="PROSITE" id="PS50943">
    <property type="entry name" value="HTH_CROC1"/>
    <property type="match status" value="1"/>
</dbReference>
<evidence type="ECO:0000313" key="4">
    <source>
        <dbReference type="Proteomes" id="UP000016943"/>
    </source>
</evidence>
<reference evidence="3 4" key="1">
    <citation type="journal article" date="2013" name="Genome Announc.">
        <title>Whole-Genome Sequence of the Clinical Strain Corynebacterium argentoratense DSM 44202, Isolated from a Human Throat Specimen.</title>
        <authorList>
            <person name="Bomholt C."/>
            <person name="Glaub A."/>
            <person name="Gravermann K."/>
            <person name="Albersmeier A."/>
            <person name="Brinkrolf K."/>
            <person name="Ruckert C."/>
            <person name="Tauch A."/>
        </authorList>
    </citation>
    <scope>NUCLEOTIDE SEQUENCE [LARGE SCALE GENOMIC DNA]</scope>
    <source>
        <strain evidence="3">DSM 44202</strain>
    </source>
</reference>
<keyword evidence="4" id="KW-1185">Reference proteome</keyword>